<dbReference type="Pfam" id="PF00497">
    <property type="entry name" value="SBP_bac_3"/>
    <property type="match status" value="1"/>
</dbReference>
<comment type="caution">
    <text evidence="5">The sequence shown here is derived from an EMBL/GenBank/DDBJ whole genome shotgun (WGS) entry which is preliminary data.</text>
</comment>
<evidence type="ECO:0000256" key="3">
    <source>
        <dbReference type="SAM" id="SignalP"/>
    </source>
</evidence>
<feature type="chain" id="PRO_5040832762" evidence="3">
    <location>
        <begin position="20"/>
        <end position="262"/>
    </location>
</feature>
<proteinExistence type="inferred from homology"/>
<evidence type="ECO:0000256" key="2">
    <source>
        <dbReference type="ARBA" id="ARBA00022729"/>
    </source>
</evidence>
<dbReference type="InterPro" id="IPR001638">
    <property type="entry name" value="Solute-binding_3/MltF_N"/>
</dbReference>
<organism evidence="5 6">
    <name type="scientific">Shewanella septentrionalis</name>
    <dbReference type="NCBI Taxonomy" id="2952223"/>
    <lineage>
        <taxon>Bacteria</taxon>
        <taxon>Pseudomonadati</taxon>
        <taxon>Pseudomonadota</taxon>
        <taxon>Gammaproteobacteria</taxon>
        <taxon>Alteromonadales</taxon>
        <taxon>Shewanellaceae</taxon>
        <taxon>Shewanella</taxon>
    </lineage>
</organism>
<evidence type="ECO:0000313" key="5">
    <source>
        <dbReference type="EMBL" id="MCT7946271.1"/>
    </source>
</evidence>
<name>A0A9X2WVT9_9GAMM</name>
<dbReference type="EMBL" id="JAMTCC010000020">
    <property type="protein sequence ID" value="MCT7946271.1"/>
    <property type="molecule type" value="Genomic_DNA"/>
</dbReference>
<keyword evidence="2 3" id="KW-0732">Signal</keyword>
<evidence type="ECO:0000259" key="4">
    <source>
        <dbReference type="Pfam" id="PF00497"/>
    </source>
</evidence>
<dbReference type="RefSeq" id="WP_261272947.1">
    <property type="nucleotide sequence ID" value="NZ_JAMTCC010000020.1"/>
</dbReference>
<sequence length="262" mass="29980">MRLILTIVISCLFLSQAKAETSAVVWQAHCRDRHPVIYVEKGECKGPGAAVINQVITRLGHKVNWSNVPWARTIKVAETGQVDLIPVHSMTPERKDFLDPMLLGYDKRYVYYFALANRQLEVKHFDELKPHIIGALRGAFYCPQFNDNQNQLKVSFVNDNGQLINMLKAGRIDLAITSEQHEMQFFANDPQLKQMEYVDISKNGRYFSIPLMSPLHQYAKQVHQIVNDMRTSGEITRLFESYGVEPPLNLTESPLATHCSEY</sequence>
<dbReference type="SUPFAM" id="SSF53850">
    <property type="entry name" value="Periplasmic binding protein-like II"/>
    <property type="match status" value="1"/>
</dbReference>
<gene>
    <name evidence="5" type="ORF">NE536_12990</name>
</gene>
<dbReference type="Proteomes" id="UP001155604">
    <property type="component" value="Unassembled WGS sequence"/>
</dbReference>
<dbReference type="PANTHER" id="PTHR35936">
    <property type="entry name" value="MEMBRANE-BOUND LYTIC MUREIN TRANSGLYCOSYLASE F"/>
    <property type="match status" value="1"/>
</dbReference>
<evidence type="ECO:0000313" key="6">
    <source>
        <dbReference type="Proteomes" id="UP001155604"/>
    </source>
</evidence>
<accession>A0A9X2WVT9</accession>
<keyword evidence="6" id="KW-1185">Reference proteome</keyword>
<feature type="signal peptide" evidence="3">
    <location>
        <begin position="1"/>
        <end position="19"/>
    </location>
</feature>
<dbReference type="AlphaFoldDB" id="A0A9X2WVT9"/>
<feature type="domain" description="Solute-binding protein family 3/N-terminal" evidence="4">
    <location>
        <begin position="31"/>
        <end position="98"/>
    </location>
</feature>
<reference evidence="5" key="1">
    <citation type="journal article" date="2023" name="Int. J. Syst. Evol. Microbiol.">
        <title>&lt;i&gt;Shewanella septentrionalis&lt;/i&gt; sp. nov. and &lt;i&gt;Shewanella holmiensis&lt;/i&gt; sp. nov., isolated from Baltic Sea water and sediments.</title>
        <authorList>
            <person name="Martin-Rodriguez A.J."/>
            <person name="Thorell K."/>
            <person name="Joffre E."/>
            <person name="Jensie-Markopoulos S."/>
            <person name="Moore E.R.B."/>
            <person name="Sjoling A."/>
        </authorList>
    </citation>
    <scope>NUCLEOTIDE SEQUENCE</scope>
    <source>
        <strain evidence="5">SP1W3</strain>
    </source>
</reference>
<evidence type="ECO:0000256" key="1">
    <source>
        <dbReference type="ARBA" id="ARBA00010333"/>
    </source>
</evidence>
<protein>
    <submittedName>
        <fullName evidence="5">Transporter substrate-binding domain-containing protein</fullName>
    </submittedName>
</protein>
<comment type="similarity">
    <text evidence="1">Belongs to the bacterial solute-binding protein 3 family.</text>
</comment>
<dbReference type="Gene3D" id="3.40.190.10">
    <property type="entry name" value="Periplasmic binding protein-like II"/>
    <property type="match status" value="2"/>
</dbReference>
<dbReference type="PANTHER" id="PTHR35936:SF25">
    <property type="entry name" value="ABC TRANSPORTER SUBSTRATE-BINDING PROTEIN"/>
    <property type="match status" value="1"/>
</dbReference>